<name>A0AAE0IDC3_9PEZI</name>
<evidence type="ECO:0000313" key="1">
    <source>
        <dbReference type="EMBL" id="KAK3322221.1"/>
    </source>
</evidence>
<proteinExistence type="predicted"/>
<reference evidence="1" key="1">
    <citation type="journal article" date="2023" name="Mol. Phylogenet. Evol.">
        <title>Genome-scale phylogeny and comparative genomics of the fungal order Sordariales.</title>
        <authorList>
            <person name="Hensen N."/>
            <person name="Bonometti L."/>
            <person name="Westerberg I."/>
            <person name="Brannstrom I.O."/>
            <person name="Guillou S."/>
            <person name="Cros-Aarteil S."/>
            <person name="Calhoun S."/>
            <person name="Haridas S."/>
            <person name="Kuo A."/>
            <person name="Mondo S."/>
            <person name="Pangilinan J."/>
            <person name="Riley R."/>
            <person name="LaButti K."/>
            <person name="Andreopoulos B."/>
            <person name="Lipzen A."/>
            <person name="Chen C."/>
            <person name="Yan M."/>
            <person name="Daum C."/>
            <person name="Ng V."/>
            <person name="Clum A."/>
            <person name="Steindorff A."/>
            <person name="Ohm R.A."/>
            <person name="Martin F."/>
            <person name="Silar P."/>
            <person name="Natvig D.O."/>
            <person name="Lalanne C."/>
            <person name="Gautier V."/>
            <person name="Ament-Velasquez S.L."/>
            <person name="Kruys A."/>
            <person name="Hutchinson M.I."/>
            <person name="Powell A.J."/>
            <person name="Barry K."/>
            <person name="Miller A.N."/>
            <person name="Grigoriev I.V."/>
            <person name="Debuchy R."/>
            <person name="Gladieux P."/>
            <person name="Hiltunen Thoren M."/>
            <person name="Johannesson H."/>
        </authorList>
    </citation>
    <scope>NUCLEOTIDE SEQUENCE</scope>
    <source>
        <strain evidence="1">CBS 118394</strain>
    </source>
</reference>
<accession>A0AAE0IDC3</accession>
<dbReference type="Proteomes" id="UP001283341">
    <property type="component" value="Unassembled WGS sequence"/>
</dbReference>
<dbReference type="AlphaFoldDB" id="A0AAE0IDC3"/>
<organism evidence="1 2">
    <name type="scientific">Apodospora peruviana</name>
    <dbReference type="NCBI Taxonomy" id="516989"/>
    <lineage>
        <taxon>Eukaryota</taxon>
        <taxon>Fungi</taxon>
        <taxon>Dikarya</taxon>
        <taxon>Ascomycota</taxon>
        <taxon>Pezizomycotina</taxon>
        <taxon>Sordariomycetes</taxon>
        <taxon>Sordariomycetidae</taxon>
        <taxon>Sordariales</taxon>
        <taxon>Lasiosphaeriaceae</taxon>
        <taxon>Apodospora</taxon>
    </lineage>
</organism>
<dbReference type="PANTHER" id="PTHR12652">
    <property type="entry name" value="PEROXISOMAL BIOGENESIS FACTOR 11"/>
    <property type="match status" value="1"/>
</dbReference>
<dbReference type="EMBL" id="JAUEDM010000003">
    <property type="protein sequence ID" value="KAK3322221.1"/>
    <property type="molecule type" value="Genomic_DNA"/>
</dbReference>
<sequence length="353" mass="37247">MADAQVETTTATDIIVPVVADLPSGDPIPPSSSVALPPNPSKPAAAAAKPLPLRQFLSATPSNIDAFLARLNKCLSTPSGLDTVLLLVCYTSKFSATILGHLARSVLRRSAREWISLLASVSAKTNTTVVATTNLPATASTAAAASALVLAKRLNALSELTSEARTISRLWALVGMYFWGKGVFAKLLAKRRNGSSTTTKELSAEKAEEKAEESTRLETIISLTQLTLCVALQTLENGAYLSSKGVMGWSPATQGWAYKWSVRFWAAFVGIEIGKLAAEGFASPPAAGSSKALSTGEKTAEWRGKLARNLAWAPLTLHWSIDGGLPVVNEAVVGFLGSIPGIIQMRELWASTA</sequence>
<protein>
    <recommendedName>
        <fullName evidence="3">Peroxin 11C</fullName>
    </recommendedName>
</protein>
<reference evidence="1" key="2">
    <citation type="submission" date="2023-06" db="EMBL/GenBank/DDBJ databases">
        <authorList>
            <consortium name="Lawrence Berkeley National Laboratory"/>
            <person name="Haridas S."/>
            <person name="Hensen N."/>
            <person name="Bonometti L."/>
            <person name="Westerberg I."/>
            <person name="Brannstrom I.O."/>
            <person name="Guillou S."/>
            <person name="Cros-Aarteil S."/>
            <person name="Calhoun S."/>
            <person name="Kuo A."/>
            <person name="Mondo S."/>
            <person name="Pangilinan J."/>
            <person name="Riley R."/>
            <person name="Labutti K."/>
            <person name="Andreopoulos B."/>
            <person name="Lipzen A."/>
            <person name="Chen C."/>
            <person name="Yanf M."/>
            <person name="Daum C."/>
            <person name="Ng V."/>
            <person name="Clum A."/>
            <person name="Steindorff A."/>
            <person name="Ohm R."/>
            <person name="Martin F."/>
            <person name="Silar P."/>
            <person name="Natvig D."/>
            <person name="Lalanne C."/>
            <person name="Gautier V."/>
            <person name="Ament-Velasquez S.L."/>
            <person name="Kruys A."/>
            <person name="Hutchinson M.I."/>
            <person name="Powell A.J."/>
            <person name="Barry K."/>
            <person name="Miller A.N."/>
            <person name="Grigoriev I.V."/>
            <person name="Debuchy R."/>
            <person name="Gladieux P."/>
            <person name="Thoren M.H."/>
            <person name="Johannesson H."/>
        </authorList>
    </citation>
    <scope>NUCLEOTIDE SEQUENCE</scope>
    <source>
        <strain evidence="1">CBS 118394</strain>
    </source>
</reference>
<dbReference type="PANTHER" id="PTHR12652:SF25">
    <property type="entry name" value="MICROBODY (PEROXISOME) PROLIFERATION PROTEIN PEROXIN 11C (EUROFUNG)"/>
    <property type="match status" value="1"/>
</dbReference>
<keyword evidence="2" id="KW-1185">Reference proteome</keyword>
<comment type="caution">
    <text evidence="1">The sequence shown here is derived from an EMBL/GenBank/DDBJ whole genome shotgun (WGS) entry which is preliminary data.</text>
</comment>
<gene>
    <name evidence="1" type="ORF">B0H66DRAFT_553748</name>
</gene>
<evidence type="ECO:0008006" key="3">
    <source>
        <dbReference type="Google" id="ProtNLM"/>
    </source>
</evidence>
<evidence type="ECO:0000313" key="2">
    <source>
        <dbReference type="Proteomes" id="UP001283341"/>
    </source>
</evidence>